<dbReference type="AlphaFoldDB" id="A0A1V8YX02"/>
<evidence type="ECO:0000313" key="3">
    <source>
        <dbReference type="Proteomes" id="UP000192477"/>
    </source>
</evidence>
<sequence length="61" mass="7490">MSFFKIRFVYLTITFVLFEIISRLFLGNVNIFIRYGLFLLLALLIDYLFRLFDQYPNKRNE</sequence>
<evidence type="ECO:0000256" key="1">
    <source>
        <dbReference type="SAM" id="Phobius"/>
    </source>
</evidence>
<reference evidence="2 3" key="1">
    <citation type="journal article" date="2017" name="BMC Microbiol.">
        <title>Comparative genomics of Enterococcus spp. isolated from bovine feces.</title>
        <authorList>
            <person name="Beukers A.G."/>
            <person name="Zaheer R."/>
            <person name="Goji N."/>
            <person name="Amoako K.K."/>
            <person name="Chaves A.V."/>
            <person name="Ward M.P."/>
            <person name="McAllister T.A."/>
        </authorList>
    </citation>
    <scope>NUCLEOTIDE SEQUENCE [LARGE SCALE GENOMIC DNA]</scope>
    <source>
        <strain evidence="2 3">F1129D 143</strain>
    </source>
</reference>
<gene>
    <name evidence="2" type="ORF">BH747_06670</name>
</gene>
<comment type="caution">
    <text evidence="2">The sequence shown here is derived from an EMBL/GenBank/DDBJ whole genome shotgun (WGS) entry which is preliminary data.</text>
</comment>
<evidence type="ECO:0000313" key="2">
    <source>
        <dbReference type="EMBL" id="OQO70381.1"/>
    </source>
</evidence>
<proteinExistence type="predicted"/>
<dbReference type="Proteomes" id="UP000192477">
    <property type="component" value="Unassembled WGS sequence"/>
</dbReference>
<organism evidence="2 3">
    <name type="scientific">Enterococcus villorum</name>
    <dbReference type="NCBI Taxonomy" id="112904"/>
    <lineage>
        <taxon>Bacteria</taxon>
        <taxon>Bacillati</taxon>
        <taxon>Bacillota</taxon>
        <taxon>Bacilli</taxon>
        <taxon>Lactobacillales</taxon>
        <taxon>Enterococcaceae</taxon>
        <taxon>Enterococcus</taxon>
    </lineage>
</organism>
<dbReference type="RefSeq" id="WP_081183522.1">
    <property type="nucleotide sequence ID" value="NZ_MJEA01000005.1"/>
</dbReference>
<protein>
    <submittedName>
        <fullName evidence="2">Uncharacterized protein</fullName>
    </submittedName>
</protein>
<dbReference type="EMBL" id="MJEA01000005">
    <property type="protein sequence ID" value="OQO70381.1"/>
    <property type="molecule type" value="Genomic_DNA"/>
</dbReference>
<name>A0A1V8YX02_9ENTE</name>
<keyword evidence="1" id="KW-1133">Transmembrane helix</keyword>
<feature type="transmembrane region" description="Helical" evidence="1">
    <location>
        <begin position="7"/>
        <end position="26"/>
    </location>
</feature>
<accession>A0A1V8YX02</accession>
<keyword evidence="1" id="KW-0812">Transmembrane</keyword>
<keyword evidence="1" id="KW-0472">Membrane</keyword>
<feature type="transmembrane region" description="Helical" evidence="1">
    <location>
        <begin position="32"/>
        <end position="49"/>
    </location>
</feature>